<keyword evidence="15" id="KW-0539">Nucleus</keyword>
<sequence>MCIKTSFTVVKMSTIDIVDLSSDDESEDLNVKAVKLEPAMCIKTSFTVVKMSTIDIVDLSSDDESEDLNVKAVKLEPGIVGGRVQQKEIKPQLLKHQTSKTQYRRQESEENRSSNALSTGQSNSSILDQGQSPLDDTSLSSSSPICPAPLCRQFWKAGSYDDGLASKVSIQNGKSYLHVHPMFLHSNATSHKWAFGAVAELLDNAVDEIQNGATFVIVDKITNPKDGNPALLIQDDGGGMNPEAMRRCMSFGFSDKKSKSAIGQYGNGFKTSTMRLGADVIVFSRHLNNRILTQSIGLLSYTFLSRTGHDRIVVPMVDYQFNTSTGTLEILHGKEHFMSNLSMLLQWSPYSSEADLLKEVDYQFNTSTGTLEILHGKEHFMSNLSMLLQWSPYSSEADLLKEDIRSSGETKKIGTLKAWKAINEQHIAHQYQYSLRFPQAPQVYLSILYLRLPESFNIILRGRVVEPHIIANDLKFPEFILYRPQCGGCVEGEVLTTIGFLKEAPQISFHGFNVYHKNRLILVFWKQISLSQLITNKILKGLPFFRSLKVKKKPRVSETPQISSHSSPHSGKQHPVTLNKSPPAIGSMKAAIERAERSIPNSQRRSEQGLCVKRKGHDDLIEVEKAKRQAVEVVSLDISDSQLKDPEAVNLLQENKKLRLKCLEYVKREEQLNLKVTSLKTEIEEVQREHERMMAELDLMNKVKDEKNVTSLKTEIEEVQREHERMMAELDLMNKVKDEKNV</sequence>
<evidence type="ECO:0000256" key="4">
    <source>
        <dbReference type="ARBA" id="ARBA00022722"/>
    </source>
</evidence>
<evidence type="ECO:0000256" key="6">
    <source>
        <dbReference type="ARBA" id="ARBA00022759"/>
    </source>
</evidence>
<dbReference type="GO" id="GO:0031349">
    <property type="term" value="P:positive regulation of defense response"/>
    <property type="evidence" value="ECO:0007669"/>
    <property type="project" value="UniProtKB-ARBA"/>
</dbReference>
<feature type="compositionally biased region" description="Low complexity" evidence="17">
    <location>
        <begin position="132"/>
        <end position="141"/>
    </location>
</feature>
<keyword evidence="6" id="KW-0255">Endonuclease</keyword>
<evidence type="ECO:0000256" key="1">
    <source>
        <dbReference type="ARBA" id="ARBA00001936"/>
    </source>
</evidence>
<proteinExistence type="inferred from homology"/>
<dbReference type="PANTHER" id="PTHR23336">
    <property type="entry name" value="ZINC FINGER CW-TYPE COILED-COIL DOMAIN PROTEIN 3"/>
    <property type="match status" value="1"/>
</dbReference>
<keyword evidence="11" id="KW-0694">RNA-binding</keyword>
<comment type="caution">
    <text evidence="19">The sequence shown here is derived from an EMBL/GenBank/DDBJ whole genome shotgun (WGS) entry which is preliminary data.</text>
</comment>
<feature type="domain" description="Morc S5" evidence="18">
    <location>
        <begin position="442"/>
        <end position="529"/>
    </location>
</feature>
<dbReference type="InterPro" id="IPR045261">
    <property type="entry name" value="MORC_ATPase"/>
</dbReference>
<keyword evidence="9" id="KW-0067">ATP-binding</keyword>
<dbReference type="EMBL" id="PKMF04000117">
    <property type="protein sequence ID" value="KAK7849191.1"/>
    <property type="molecule type" value="Genomic_DNA"/>
</dbReference>
<keyword evidence="20" id="KW-1185">Reference proteome</keyword>
<dbReference type="Proteomes" id="UP000237347">
    <property type="component" value="Unassembled WGS sequence"/>
</dbReference>
<keyword evidence="12 16" id="KW-0175">Coiled coil</keyword>
<evidence type="ECO:0000259" key="18">
    <source>
        <dbReference type="Pfam" id="PF17942"/>
    </source>
</evidence>
<dbReference type="GO" id="GO:0005524">
    <property type="term" value="F:ATP binding"/>
    <property type="evidence" value="ECO:0007669"/>
    <property type="project" value="UniProtKB-KW"/>
</dbReference>
<feature type="compositionally biased region" description="Polar residues" evidence="17">
    <location>
        <begin position="113"/>
        <end position="131"/>
    </location>
</feature>
<dbReference type="GO" id="GO:0016887">
    <property type="term" value="F:ATP hydrolysis activity"/>
    <property type="evidence" value="ECO:0007669"/>
    <property type="project" value="InterPro"/>
</dbReference>
<keyword evidence="10" id="KW-0156">Chromatin regulator</keyword>
<organism evidence="19 20">
    <name type="scientific">Quercus suber</name>
    <name type="common">Cork oak</name>
    <dbReference type="NCBI Taxonomy" id="58331"/>
    <lineage>
        <taxon>Eukaryota</taxon>
        <taxon>Viridiplantae</taxon>
        <taxon>Streptophyta</taxon>
        <taxon>Embryophyta</taxon>
        <taxon>Tracheophyta</taxon>
        <taxon>Spermatophyta</taxon>
        <taxon>Magnoliopsida</taxon>
        <taxon>eudicotyledons</taxon>
        <taxon>Gunneridae</taxon>
        <taxon>Pentapetalae</taxon>
        <taxon>rosids</taxon>
        <taxon>fabids</taxon>
        <taxon>Fagales</taxon>
        <taxon>Fagaceae</taxon>
        <taxon>Quercus</taxon>
    </lineage>
</organism>
<dbReference type="FunFam" id="3.30.565.10:FF:000075">
    <property type="entry name" value="MORC family CW-type zinc finger protein 4"/>
    <property type="match status" value="1"/>
</dbReference>
<dbReference type="InterPro" id="IPR041006">
    <property type="entry name" value="Morc_S5"/>
</dbReference>
<dbReference type="PANTHER" id="PTHR23336:SF44">
    <property type="entry name" value="PROTEIN MICRORCHIDIA 6"/>
    <property type="match status" value="1"/>
</dbReference>
<dbReference type="GO" id="GO:0003723">
    <property type="term" value="F:RNA binding"/>
    <property type="evidence" value="ECO:0007669"/>
    <property type="project" value="UniProtKB-KW"/>
</dbReference>
<evidence type="ECO:0000256" key="8">
    <source>
        <dbReference type="ARBA" id="ARBA00022801"/>
    </source>
</evidence>
<dbReference type="Pfam" id="PF17942">
    <property type="entry name" value="Morc6_S5"/>
    <property type="match status" value="1"/>
</dbReference>
<feature type="coiled-coil region" evidence="16">
    <location>
        <begin position="669"/>
        <end position="736"/>
    </location>
</feature>
<dbReference type="SUPFAM" id="SSF55874">
    <property type="entry name" value="ATPase domain of HSP90 chaperone/DNA topoisomerase II/histidine kinase"/>
    <property type="match status" value="1"/>
</dbReference>
<feature type="compositionally biased region" description="Polar residues" evidence="17">
    <location>
        <begin position="558"/>
        <end position="580"/>
    </location>
</feature>
<reference evidence="19 20" key="1">
    <citation type="journal article" date="2018" name="Sci. Data">
        <title>The draft genome sequence of cork oak.</title>
        <authorList>
            <person name="Ramos A.M."/>
            <person name="Usie A."/>
            <person name="Barbosa P."/>
            <person name="Barros P.M."/>
            <person name="Capote T."/>
            <person name="Chaves I."/>
            <person name="Simoes F."/>
            <person name="Abreu I."/>
            <person name="Carrasquinho I."/>
            <person name="Faro C."/>
            <person name="Guimaraes J.B."/>
            <person name="Mendonca D."/>
            <person name="Nobrega F."/>
            <person name="Rodrigues L."/>
            <person name="Saibo N.J.M."/>
            <person name="Varela M.C."/>
            <person name="Egas C."/>
            <person name="Matos J."/>
            <person name="Miguel C.M."/>
            <person name="Oliveira M.M."/>
            <person name="Ricardo C.P."/>
            <person name="Goncalves S."/>
        </authorList>
    </citation>
    <scope>NUCLEOTIDE SEQUENCE [LARGE SCALE GENOMIC DNA]</scope>
    <source>
        <strain evidence="20">cv. HL8</strain>
    </source>
</reference>
<gene>
    <name evidence="19" type="primary">MORC6_0</name>
    <name evidence="19" type="ORF">CFP56_003382</name>
</gene>
<evidence type="ECO:0000256" key="13">
    <source>
        <dbReference type="ARBA" id="ARBA00023158"/>
    </source>
</evidence>
<dbReference type="Pfam" id="PF13589">
    <property type="entry name" value="HATPase_c_3"/>
    <property type="match status" value="1"/>
</dbReference>
<evidence type="ECO:0000256" key="3">
    <source>
        <dbReference type="ARBA" id="ARBA00007845"/>
    </source>
</evidence>
<keyword evidence="13" id="KW-0943">RNA-mediated gene silencing</keyword>
<keyword evidence="7" id="KW-0227">DNA damage</keyword>
<dbReference type="Gene3D" id="3.30.565.10">
    <property type="entry name" value="Histidine kinase-like ATPase, C-terminal domain"/>
    <property type="match status" value="1"/>
</dbReference>
<dbReference type="InterPro" id="IPR036890">
    <property type="entry name" value="HATPase_C_sf"/>
</dbReference>
<evidence type="ECO:0000256" key="2">
    <source>
        <dbReference type="ARBA" id="ARBA00004123"/>
    </source>
</evidence>
<comment type="cofactor">
    <cofactor evidence="1">
        <name>Mn(2+)</name>
        <dbReference type="ChEBI" id="CHEBI:29035"/>
    </cofactor>
</comment>
<feature type="region of interest" description="Disordered" evidence="17">
    <location>
        <begin position="86"/>
        <end position="141"/>
    </location>
</feature>
<keyword evidence="5" id="KW-0547">Nucleotide-binding</keyword>
<protein>
    <submittedName>
        <fullName evidence="19">Protein microrchidia 6</fullName>
    </submittedName>
</protein>
<evidence type="ECO:0000256" key="7">
    <source>
        <dbReference type="ARBA" id="ARBA00022763"/>
    </source>
</evidence>
<comment type="subcellular location">
    <subcellularLocation>
        <location evidence="2">Nucleus</location>
    </subcellularLocation>
</comment>
<dbReference type="GO" id="GO:0031047">
    <property type="term" value="P:regulatory ncRNA-mediated gene silencing"/>
    <property type="evidence" value="ECO:0007669"/>
    <property type="project" value="UniProtKB-KW"/>
</dbReference>
<evidence type="ECO:0000256" key="16">
    <source>
        <dbReference type="SAM" id="Coils"/>
    </source>
</evidence>
<dbReference type="GO" id="GO:0005634">
    <property type="term" value="C:nucleus"/>
    <property type="evidence" value="ECO:0007669"/>
    <property type="project" value="UniProtKB-SubCell"/>
</dbReference>
<feature type="region of interest" description="Disordered" evidence="17">
    <location>
        <begin position="556"/>
        <end position="584"/>
    </location>
</feature>
<evidence type="ECO:0000256" key="14">
    <source>
        <dbReference type="ARBA" id="ARBA00023204"/>
    </source>
</evidence>
<keyword evidence="8" id="KW-0378">Hydrolase</keyword>
<comment type="similarity">
    <text evidence="3">Belongs to the MORC ATPase protein family.</text>
</comment>
<evidence type="ECO:0000313" key="19">
    <source>
        <dbReference type="EMBL" id="KAK7849191.1"/>
    </source>
</evidence>
<evidence type="ECO:0000256" key="11">
    <source>
        <dbReference type="ARBA" id="ARBA00022884"/>
    </source>
</evidence>
<evidence type="ECO:0000256" key="17">
    <source>
        <dbReference type="SAM" id="MobiDB-lite"/>
    </source>
</evidence>
<dbReference type="GO" id="GO:0006325">
    <property type="term" value="P:chromatin organization"/>
    <property type="evidence" value="ECO:0007669"/>
    <property type="project" value="UniProtKB-KW"/>
</dbReference>
<name>A0AAW0LEE0_QUESU</name>
<evidence type="ECO:0000256" key="9">
    <source>
        <dbReference type="ARBA" id="ARBA00022840"/>
    </source>
</evidence>
<keyword evidence="4" id="KW-0540">Nuclease</keyword>
<keyword evidence="14" id="KW-0234">DNA repair</keyword>
<evidence type="ECO:0000256" key="12">
    <source>
        <dbReference type="ARBA" id="ARBA00023054"/>
    </source>
</evidence>
<evidence type="ECO:0000313" key="20">
    <source>
        <dbReference type="Proteomes" id="UP000237347"/>
    </source>
</evidence>
<dbReference type="AlphaFoldDB" id="A0AAW0LEE0"/>
<accession>A0AAW0LEE0</accession>
<dbReference type="GO" id="GO:0006281">
    <property type="term" value="P:DNA repair"/>
    <property type="evidence" value="ECO:0007669"/>
    <property type="project" value="UniProtKB-KW"/>
</dbReference>
<dbReference type="GO" id="GO:0004519">
    <property type="term" value="F:endonuclease activity"/>
    <property type="evidence" value="ECO:0007669"/>
    <property type="project" value="UniProtKB-KW"/>
</dbReference>
<evidence type="ECO:0000256" key="10">
    <source>
        <dbReference type="ARBA" id="ARBA00022853"/>
    </source>
</evidence>
<evidence type="ECO:0000256" key="15">
    <source>
        <dbReference type="ARBA" id="ARBA00023242"/>
    </source>
</evidence>
<evidence type="ECO:0000256" key="5">
    <source>
        <dbReference type="ARBA" id="ARBA00022741"/>
    </source>
</evidence>